<dbReference type="EMBL" id="KE525348">
    <property type="protein sequence ID" value="KFB50288.1"/>
    <property type="molecule type" value="Genomic_DNA"/>
</dbReference>
<feature type="region of interest" description="Disordered" evidence="1">
    <location>
        <begin position="1"/>
        <end position="31"/>
    </location>
</feature>
<sequence>MKTEGGKSKHKRQHHPNEVHGDEDDTAAADEKPGWFGLEMMNITAYETTLQTFAVLQRRKLLSCRFRGQPRVGKLTERRSTHTVEFFPASHHNTPIHNRRRNWNLSKTQTMFAFAEELLSCLFLAVQFQV</sequence>
<dbReference type="EMBL" id="ATLV01023986">
    <property type="status" value="NOT_ANNOTATED_CDS"/>
    <property type="molecule type" value="Genomic_DNA"/>
</dbReference>
<proteinExistence type="predicted"/>
<dbReference type="Proteomes" id="UP000030765">
    <property type="component" value="Unassembled WGS sequence"/>
</dbReference>
<dbReference type="EnsemblMetazoa" id="ASIC018406-RA">
    <property type="protein sequence ID" value="ASIC018406-PA"/>
    <property type="gene ID" value="ASIC018406"/>
</dbReference>
<protein>
    <submittedName>
        <fullName evidence="2 3">Nitrile hydratase</fullName>
    </submittedName>
</protein>
<evidence type="ECO:0000313" key="2">
    <source>
        <dbReference type="EMBL" id="KFB50288.1"/>
    </source>
</evidence>
<keyword evidence="4" id="KW-1185">Reference proteome</keyword>
<dbReference type="AlphaFoldDB" id="A0A084WJ94"/>
<organism evidence="2">
    <name type="scientific">Anopheles sinensis</name>
    <name type="common">Mosquito</name>
    <dbReference type="NCBI Taxonomy" id="74873"/>
    <lineage>
        <taxon>Eukaryota</taxon>
        <taxon>Metazoa</taxon>
        <taxon>Ecdysozoa</taxon>
        <taxon>Arthropoda</taxon>
        <taxon>Hexapoda</taxon>
        <taxon>Insecta</taxon>
        <taxon>Pterygota</taxon>
        <taxon>Neoptera</taxon>
        <taxon>Endopterygota</taxon>
        <taxon>Diptera</taxon>
        <taxon>Nematocera</taxon>
        <taxon>Culicoidea</taxon>
        <taxon>Culicidae</taxon>
        <taxon>Anophelinae</taxon>
        <taxon>Anopheles</taxon>
    </lineage>
</organism>
<name>A0A084WJ94_ANOSI</name>
<dbReference type="VEuPathDB" id="VectorBase:ASIC018406"/>
<evidence type="ECO:0000313" key="3">
    <source>
        <dbReference type="EnsemblMetazoa" id="ASIC018406-PA"/>
    </source>
</evidence>
<accession>A0A084WJ94</accession>
<evidence type="ECO:0000256" key="1">
    <source>
        <dbReference type="SAM" id="MobiDB-lite"/>
    </source>
</evidence>
<evidence type="ECO:0000313" key="4">
    <source>
        <dbReference type="Proteomes" id="UP000030765"/>
    </source>
</evidence>
<reference evidence="2 4" key="1">
    <citation type="journal article" date="2014" name="BMC Genomics">
        <title>Genome sequence of Anopheles sinensis provides insight into genetics basis of mosquito competence for malaria parasites.</title>
        <authorList>
            <person name="Zhou D."/>
            <person name="Zhang D."/>
            <person name="Ding G."/>
            <person name="Shi L."/>
            <person name="Hou Q."/>
            <person name="Ye Y."/>
            <person name="Xu Y."/>
            <person name="Zhou H."/>
            <person name="Xiong C."/>
            <person name="Li S."/>
            <person name="Yu J."/>
            <person name="Hong S."/>
            <person name="Yu X."/>
            <person name="Zou P."/>
            <person name="Chen C."/>
            <person name="Chang X."/>
            <person name="Wang W."/>
            <person name="Lv Y."/>
            <person name="Sun Y."/>
            <person name="Ma L."/>
            <person name="Shen B."/>
            <person name="Zhu C."/>
        </authorList>
    </citation>
    <scope>NUCLEOTIDE SEQUENCE [LARGE SCALE GENOMIC DNA]</scope>
</reference>
<reference evidence="3" key="2">
    <citation type="submission" date="2020-05" db="UniProtKB">
        <authorList>
            <consortium name="EnsemblMetazoa"/>
        </authorList>
    </citation>
    <scope>IDENTIFICATION</scope>
</reference>
<gene>
    <name evidence="2" type="ORF">ZHAS_00018406</name>
</gene>